<dbReference type="InterPro" id="IPR050295">
    <property type="entry name" value="Plant_2OG-oxidoreductases"/>
</dbReference>
<name>A0A4S4DG29_CAMSN</name>
<feature type="domain" description="Non-haem dioxygenase N-terminal" evidence="3">
    <location>
        <begin position="110"/>
        <end position="181"/>
    </location>
</feature>
<dbReference type="Proteomes" id="UP000306102">
    <property type="component" value="Unassembled WGS sequence"/>
</dbReference>
<evidence type="ECO:0000313" key="5">
    <source>
        <dbReference type="Proteomes" id="UP000306102"/>
    </source>
</evidence>
<dbReference type="EMBL" id="SDRB02011354">
    <property type="protein sequence ID" value="THG01689.1"/>
    <property type="molecule type" value="Genomic_DNA"/>
</dbReference>
<dbReference type="Gene3D" id="2.60.120.330">
    <property type="entry name" value="B-lactam Antibiotic, Isopenicillin N Synthase, Chain"/>
    <property type="match status" value="1"/>
</dbReference>
<gene>
    <name evidence="4" type="ORF">TEA_004417</name>
</gene>
<comment type="caution">
    <text evidence="4">The sequence shown here is derived from an EMBL/GenBank/DDBJ whole genome shotgun (WGS) entry which is preliminary data.</text>
</comment>
<evidence type="ECO:0000259" key="3">
    <source>
        <dbReference type="Pfam" id="PF14226"/>
    </source>
</evidence>
<keyword evidence="1" id="KW-0479">Metal-binding</keyword>
<protein>
    <recommendedName>
        <fullName evidence="3">Non-haem dioxygenase N-terminal domain-containing protein</fullName>
    </recommendedName>
</protein>
<evidence type="ECO:0000313" key="4">
    <source>
        <dbReference type="EMBL" id="THG01689.1"/>
    </source>
</evidence>
<dbReference type="InterPro" id="IPR027443">
    <property type="entry name" value="IPNS-like_sf"/>
</dbReference>
<evidence type="ECO:0000256" key="2">
    <source>
        <dbReference type="ARBA" id="ARBA00023004"/>
    </source>
</evidence>
<keyword evidence="5" id="KW-1185">Reference proteome</keyword>
<dbReference type="STRING" id="542762.A0A4S4DG29"/>
<proteinExistence type="predicted"/>
<reference evidence="4 5" key="1">
    <citation type="journal article" date="2018" name="Proc. Natl. Acad. Sci. U.S.A.">
        <title>Draft genome sequence of Camellia sinensis var. sinensis provides insights into the evolution of the tea genome and tea quality.</title>
        <authorList>
            <person name="Wei C."/>
            <person name="Yang H."/>
            <person name="Wang S."/>
            <person name="Zhao J."/>
            <person name="Liu C."/>
            <person name="Gao L."/>
            <person name="Xia E."/>
            <person name="Lu Y."/>
            <person name="Tai Y."/>
            <person name="She G."/>
            <person name="Sun J."/>
            <person name="Cao H."/>
            <person name="Tong W."/>
            <person name="Gao Q."/>
            <person name="Li Y."/>
            <person name="Deng W."/>
            <person name="Jiang X."/>
            <person name="Wang W."/>
            <person name="Chen Q."/>
            <person name="Zhang S."/>
            <person name="Li H."/>
            <person name="Wu J."/>
            <person name="Wang P."/>
            <person name="Li P."/>
            <person name="Shi C."/>
            <person name="Zheng F."/>
            <person name="Jian J."/>
            <person name="Huang B."/>
            <person name="Shan D."/>
            <person name="Shi M."/>
            <person name="Fang C."/>
            <person name="Yue Y."/>
            <person name="Li F."/>
            <person name="Li D."/>
            <person name="Wei S."/>
            <person name="Han B."/>
            <person name="Jiang C."/>
            <person name="Yin Y."/>
            <person name="Xia T."/>
            <person name="Zhang Z."/>
            <person name="Bennetzen J.L."/>
            <person name="Zhao S."/>
            <person name="Wan X."/>
        </authorList>
    </citation>
    <scope>NUCLEOTIDE SEQUENCE [LARGE SCALE GENOMIC DNA]</scope>
    <source>
        <strain evidence="5">cv. Shuchazao</strain>
        <tissue evidence="4">Leaf</tissue>
    </source>
</reference>
<dbReference type="GO" id="GO:0046872">
    <property type="term" value="F:metal ion binding"/>
    <property type="evidence" value="ECO:0007669"/>
    <property type="project" value="UniProtKB-KW"/>
</dbReference>
<accession>A0A4S4DG29</accession>
<dbReference type="PANTHER" id="PTHR47991">
    <property type="entry name" value="OXOGLUTARATE/IRON-DEPENDENT DIOXYGENASE"/>
    <property type="match status" value="1"/>
</dbReference>
<evidence type="ECO:0000256" key="1">
    <source>
        <dbReference type="ARBA" id="ARBA00022723"/>
    </source>
</evidence>
<dbReference type="SUPFAM" id="SSF51197">
    <property type="entry name" value="Clavaminate synthase-like"/>
    <property type="match status" value="1"/>
</dbReference>
<sequence>MGEQDGSVCGNLFTSAMTLTQMGHVPDHFVLPPWQRHSLALDHHSTTTLTIIDLSSLHPPSLRSRIIGEVGVACKELGLFQSALRQALGREEGLRSDVGRICVMNPYALIPSLFINDAVDVATEFFDLPNEEKMRLASADVRNPVRYGTSMNHVKDKFYFWRDFIKHYSHSISTWIDLWPTNPPSY</sequence>
<keyword evidence="2" id="KW-0408">Iron</keyword>
<dbReference type="AlphaFoldDB" id="A0A4S4DG29"/>
<dbReference type="InterPro" id="IPR026992">
    <property type="entry name" value="DIOX_N"/>
</dbReference>
<dbReference type="Pfam" id="PF14226">
    <property type="entry name" value="DIOX_N"/>
    <property type="match status" value="1"/>
</dbReference>
<organism evidence="4 5">
    <name type="scientific">Camellia sinensis var. sinensis</name>
    <name type="common">China tea</name>
    <dbReference type="NCBI Taxonomy" id="542762"/>
    <lineage>
        <taxon>Eukaryota</taxon>
        <taxon>Viridiplantae</taxon>
        <taxon>Streptophyta</taxon>
        <taxon>Embryophyta</taxon>
        <taxon>Tracheophyta</taxon>
        <taxon>Spermatophyta</taxon>
        <taxon>Magnoliopsida</taxon>
        <taxon>eudicotyledons</taxon>
        <taxon>Gunneridae</taxon>
        <taxon>Pentapetalae</taxon>
        <taxon>asterids</taxon>
        <taxon>Ericales</taxon>
        <taxon>Theaceae</taxon>
        <taxon>Camellia</taxon>
    </lineage>
</organism>